<feature type="transmembrane region" description="Helical" evidence="10">
    <location>
        <begin position="91"/>
        <end position="112"/>
    </location>
</feature>
<feature type="signal peptide" evidence="9">
    <location>
        <begin position="1"/>
        <end position="21"/>
    </location>
</feature>
<keyword evidence="9" id="KW-0732">Signal</keyword>
<keyword evidence="5 8" id="KW-0119">Carbohydrate metabolism</keyword>
<protein>
    <recommendedName>
        <fullName evidence="9">Endoglucanase</fullName>
        <ecNumber evidence="9">3.2.1.4</ecNumber>
    </recommendedName>
</protein>
<evidence type="ECO:0000256" key="1">
    <source>
        <dbReference type="ARBA" id="ARBA00000966"/>
    </source>
</evidence>
<dbReference type="EC" id="3.2.1.4" evidence="9"/>
<evidence type="ECO:0000256" key="6">
    <source>
        <dbReference type="ARBA" id="ARBA00023295"/>
    </source>
</evidence>
<dbReference type="EMBL" id="JABTTQ020001357">
    <property type="protein sequence ID" value="KAK6131495.1"/>
    <property type="molecule type" value="Genomic_DNA"/>
</dbReference>
<keyword evidence="3 8" id="KW-0378">Hydrolase</keyword>
<proteinExistence type="inferred from homology"/>
<feature type="domain" description="Glycoside hydrolase family 9" evidence="11">
    <location>
        <begin position="127"/>
        <end position="597"/>
    </location>
</feature>
<evidence type="ECO:0000256" key="2">
    <source>
        <dbReference type="ARBA" id="ARBA00007072"/>
    </source>
</evidence>
<evidence type="ECO:0000313" key="12">
    <source>
        <dbReference type="EMBL" id="KAK6131495.1"/>
    </source>
</evidence>
<organism evidence="12 13">
    <name type="scientific">Rehmannia glutinosa</name>
    <name type="common">Chinese foxglove</name>
    <dbReference type="NCBI Taxonomy" id="99300"/>
    <lineage>
        <taxon>Eukaryota</taxon>
        <taxon>Viridiplantae</taxon>
        <taxon>Streptophyta</taxon>
        <taxon>Embryophyta</taxon>
        <taxon>Tracheophyta</taxon>
        <taxon>Spermatophyta</taxon>
        <taxon>Magnoliopsida</taxon>
        <taxon>eudicotyledons</taxon>
        <taxon>Gunneridae</taxon>
        <taxon>Pentapetalae</taxon>
        <taxon>asterids</taxon>
        <taxon>lamiids</taxon>
        <taxon>Lamiales</taxon>
        <taxon>Orobanchaceae</taxon>
        <taxon>Rehmannieae</taxon>
        <taxon>Rehmannia</taxon>
    </lineage>
</organism>
<evidence type="ECO:0000256" key="10">
    <source>
        <dbReference type="SAM" id="Phobius"/>
    </source>
</evidence>
<keyword evidence="6 8" id="KW-0326">Glycosidase</keyword>
<feature type="chain" id="PRO_5044951910" description="Endoglucanase" evidence="9">
    <location>
        <begin position="22"/>
        <end position="632"/>
    </location>
</feature>
<dbReference type="InterPro" id="IPR012341">
    <property type="entry name" value="6hp_glycosidase-like_sf"/>
</dbReference>
<keyword evidence="10" id="KW-0812">Transmembrane</keyword>
<reference evidence="12 13" key="1">
    <citation type="journal article" date="2021" name="Comput. Struct. Biotechnol. J.">
        <title>De novo genome assembly of the potent medicinal plant Rehmannia glutinosa using nanopore technology.</title>
        <authorList>
            <person name="Ma L."/>
            <person name="Dong C."/>
            <person name="Song C."/>
            <person name="Wang X."/>
            <person name="Zheng X."/>
            <person name="Niu Y."/>
            <person name="Chen S."/>
            <person name="Feng W."/>
        </authorList>
    </citation>
    <scope>NUCLEOTIDE SEQUENCE [LARGE SCALE GENOMIC DNA]</scope>
    <source>
        <strain evidence="12">DH-2019</strain>
    </source>
</reference>
<name>A0ABR0V8K1_REHGL</name>
<dbReference type="PROSITE" id="PS00592">
    <property type="entry name" value="GH9_2"/>
    <property type="match status" value="1"/>
</dbReference>
<evidence type="ECO:0000313" key="13">
    <source>
        <dbReference type="Proteomes" id="UP001318860"/>
    </source>
</evidence>
<feature type="active site" evidence="8">
    <location>
        <position position="528"/>
    </location>
</feature>
<evidence type="ECO:0000256" key="8">
    <source>
        <dbReference type="PROSITE-ProRule" id="PRU10059"/>
    </source>
</evidence>
<evidence type="ECO:0000256" key="9">
    <source>
        <dbReference type="RuleBase" id="RU361166"/>
    </source>
</evidence>
<dbReference type="Proteomes" id="UP001318860">
    <property type="component" value="Unassembled WGS sequence"/>
</dbReference>
<evidence type="ECO:0000256" key="3">
    <source>
        <dbReference type="ARBA" id="ARBA00022801"/>
    </source>
</evidence>
<sequence length="632" mass="70107">MQPNIFFLIFLSAAMSETSESEIQSVRFVHSVSGAGRLLPSASRWNSIELDFINLLPQTTSDRFDSLPSRFSKSVDFNLTIGDKSYFKRCVYVSIFVVLFVPVLFLLLHFLAHKKQGGGASKDLTLALNQALLFFDAQKSGRLPENNPIKFRGNSGLNDGKEGNTNADLVGGFYDSGNNIKFSFSIAYTVTLLSWTVVEYKQKYADIGELDHIKDIIKWGSDYLLKLFIPPNSNSDSAILYSQVGGNGTNQENDINCWQRPEDMSYPRPVSICDETAADLAGEIVAGMSAASLVFSGDEIYSKKLVEAAEKLFGLITRQDVSHKPGMYTKNDACGGQARDFYDSTSYIDELVWAGTWLFFATGNTTYLKYATDNFVAAEEEELLSEKGVFYWNNKLTANAVLLTRIRYFMDLGYPYEEALSTNRTDLLMCSYLSSNHKLSVTNGGLVFLKPDAGAPLQYAATASFLSKLYSDYLQLLKRTIGSCSTDVFSVEMLQDFAMSQVNYILGDNPMKMSYLVGYGDHYPNHVHHRGASIPWDGIKHSCSEGNAYLNSQNKNPNKLLGAMVGGPDKNDIFLDDRDKPWFTESTISGNAGLVAAIIALHDRPIKAVDRDRDGGDLGIDKMGIFQNVHSI</sequence>
<dbReference type="InterPro" id="IPR018221">
    <property type="entry name" value="Glyco_hydro_9_His_AS"/>
</dbReference>
<gene>
    <name evidence="12" type="ORF">DH2020_034757</name>
</gene>
<dbReference type="InterPro" id="IPR008928">
    <property type="entry name" value="6-hairpin_glycosidase_sf"/>
</dbReference>
<dbReference type="Pfam" id="PF00759">
    <property type="entry name" value="Glyco_hydro_9"/>
    <property type="match status" value="1"/>
</dbReference>
<evidence type="ECO:0000259" key="11">
    <source>
        <dbReference type="Pfam" id="PF00759"/>
    </source>
</evidence>
<dbReference type="PANTHER" id="PTHR22298">
    <property type="entry name" value="ENDO-1,4-BETA-GLUCANASE"/>
    <property type="match status" value="1"/>
</dbReference>
<accession>A0ABR0V8K1</accession>
<evidence type="ECO:0000256" key="4">
    <source>
        <dbReference type="ARBA" id="ARBA00023001"/>
    </source>
</evidence>
<comment type="catalytic activity">
    <reaction evidence="1 9">
        <text>Endohydrolysis of (1-&gt;4)-beta-D-glucosidic linkages in cellulose, lichenin and cereal beta-D-glucans.</text>
        <dbReference type="EC" id="3.2.1.4"/>
    </reaction>
</comment>
<keyword evidence="4 9" id="KW-0136">Cellulose degradation</keyword>
<dbReference type="InterPro" id="IPR001701">
    <property type="entry name" value="Glyco_hydro_9"/>
</dbReference>
<keyword evidence="13" id="KW-1185">Reference proteome</keyword>
<keyword evidence="10" id="KW-1133">Transmembrane helix</keyword>
<dbReference type="Gene3D" id="1.50.10.10">
    <property type="match status" value="1"/>
</dbReference>
<evidence type="ECO:0000256" key="7">
    <source>
        <dbReference type="ARBA" id="ARBA00023326"/>
    </source>
</evidence>
<keyword evidence="10" id="KW-0472">Membrane</keyword>
<keyword evidence="7 8" id="KW-0624">Polysaccharide degradation</keyword>
<evidence type="ECO:0000256" key="5">
    <source>
        <dbReference type="ARBA" id="ARBA00023277"/>
    </source>
</evidence>
<dbReference type="SUPFAM" id="SSF48208">
    <property type="entry name" value="Six-hairpin glycosidases"/>
    <property type="match status" value="1"/>
</dbReference>
<comment type="caution">
    <text evidence="12">The sequence shown here is derived from an EMBL/GenBank/DDBJ whole genome shotgun (WGS) entry which is preliminary data.</text>
</comment>
<comment type="similarity">
    <text evidence="2 8 9">Belongs to the glycosyl hydrolase 9 (cellulase E) family.</text>
</comment>